<comment type="caution">
    <text evidence="2">The sequence shown here is derived from an EMBL/GenBank/DDBJ whole genome shotgun (WGS) entry which is preliminary data.</text>
</comment>
<sequence length="168" mass="18481">MKGLIKTATVTCLLLGLVSPSAVSAGERASKMKVEPVTARELTQIYGDKTWIWNTGGGRFNGRQNGFVAWTNEKNKPSFGEGRWAVDNNGKLCIFAKWTAADGAGRAATCFGHAKVGDTVYQRRHPFGHWYVFRHAKPRASDEFRKLVDADTVGPRAARLKKTLVATK</sequence>
<evidence type="ECO:0000313" key="2">
    <source>
        <dbReference type="EMBL" id="RYC27299.1"/>
    </source>
</evidence>
<name>A0A4Q2U1F0_9HYPH</name>
<dbReference type="EMBL" id="SDVB01000042">
    <property type="protein sequence ID" value="RYC27299.1"/>
    <property type="molecule type" value="Genomic_DNA"/>
</dbReference>
<proteinExistence type="predicted"/>
<reference evidence="2 3" key="1">
    <citation type="submission" date="2019-01" db="EMBL/GenBank/DDBJ databases">
        <authorList>
            <person name="Deng T."/>
        </authorList>
    </citation>
    <scope>NUCLEOTIDE SEQUENCE [LARGE SCALE GENOMIC DNA]</scope>
    <source>
        <strain evidence="2 3">F8825</strain>
    </source>
</reference>
<dbReference type="InterPro" id="IPR009337">
    <property type="entry name" value="DUF995"/>
</dbReference>
<keyword evidence="1" id="KW-0732">Signal</keyword>
<keyword evidence="3" id="KW-1185">Reference proteome</keyword>
<dbReference type="AlphaFoldDB" id="A0A4Q2U1F0"/>
<dbReference type="Pfam" id="PF06191">
    <property type="entry name" value="DUF995"/>
    <property type="match status" value="1"/>
</dbReference>
<evidence type="ECO:0000313" key="3">
    <source>
        <dbReference type="Proteomes" id="UP000291088"/>
    </source>
</evidence>
<feature type="signal peptide" evidence="1">
    <location>
        <begin position="1"/>
        <end position="25"/>
    </location>
</feature>
<dbReference type="Proteomes" id="UP000291088">
    <property type="component" value="Unassembled WGS sequence"/>
</dbReference>
<accession>A0A4Q2U1F0</accession>
<protein>
    <submittedName>
        <fullName evidence="2">DUF995 domain-containing protein</fullName>
    </submittedName>
</protein>
<evidence type="ECO:0000256" key="1">
    <source>
        <dbReference type="SAM" id="SignalP"/>
    </source>
</evidence>
<gene>
    <name evidence="2" type="ORF">EUU22_00835</name>
</gene>
<dbReference type="RefSeq" id="WP_129330230.1">
    <property type="nucleotide sequence ID" value="NZ_SDVB01000042.1"/>
</dbReference>
<dbReference type="OrthoDB" id="8071960at2"/>
<organism evidence="2 3">
    <name type="scientific">Ciceribacter ferrooxidans</name>
    <dbReference type="NCBI Taxonomy" id="2509717"/>
    <lineage>
        <taxon>Bacteria</taxon>
        <taxon>Pseudomonadati</taxon>
        <taxon>Pseudomonadota</taxon>
        <taxon>Alphaproteobacteria</taxon>
        <taxon>Hyphomicrobiales</taxon>
        <taxon>Rhizobiaceae</taxon>
        <taxon>Ciceribacter</taxon>
    </lineage>
</organism>
<feature type="chain" id="PRO_5020573241" evidence="1">
    <location>
        <begin position="26"/>
        <end position="168"/>
    </location>
</feature>